<dbReference type="GO" id="GO:0044773">
    <property type="term" value="P:mitotic DNA damage checkpoint signaling"/>
    <property type="evidence" value="ECO:0007669"/>
    <property type="project" value="TreeGrafter"/>
</dbReference>
<gene>
    <name evidence="2" type="ORF">RAG0_01636</name>
</gene>
<accession>A0A1E1K248</accession>
<dbReference type="GO" id="GO:0005634">
    <property type="term" value="C:nucleus"/>
    <property type="evidence" value="ECO:0007669"/>
    <property type="project" value="TreeGrafter"/>
</dbReference>
<dbReference type="Pfam" id="PF00069">
    <property type="entry name" value="Pkinase"/>
    <property type="match status" value="1"/>
</dbReference>
<dbReference type="Gene3D" id="1.10.510.10">
    <property type="entry name" value="Transferase(Phosphotransferase) domain 1"/>
    <property type="match status" value="1"/>
</dbReference>
<dbReference type="InterPro" id="IPR000719">
    <property type="entry name" value="Prot_kinase_dom"/>
</dbReference>
<dbReference type="InterPro" id="IPR011009">
    <property type="entry name" value="Kinase-like_dom_sf"/>
</dbReference>
<dbReference type="PANTHER" id="PTHR44167:SF24">
    <property type="entry name" value="SERINE_THREONINE-PROTEIN KINASE CHK2"/>
    <property type="match status" value="1"/>
</dbReference>
<evidence type="ECO:0000313" key="3">
    <source>
        <dbReference type="Proteomes" id="UP000178912"/>
    </source>
</evidence>
<dbReference type="GO" id="GO:0004674">
    <property type="term" value="F:protein serine/threonine kinase activity"/>
    <property type="evidence" value="ECO:0007669"/>
    <property type="project" value="TreeGrafter"/>
</dbReference>
<dbReference type="Proteomes" id="UP000178912">
    <property type="component" value="Unassembled WGS sequence"/>
</dbReference>
<dbReference type="GO" id="GO:0005524">
    <property type="term" value="F:ATP binding"/>
    <property type="evidence" value="ECO:0007669"/>
    <property type="project" value="InterPro"/>
</dbReference>
<dbReference type="PROSITE" id="PS50011">
    <property type="entry name" value="PROTEIN_KINASE_DOM"/>
    <property type="match status" value="1"/>
</dbReference>
<sequence length="311" mass="35538">MFSTLVGTSGREYLCQKALQRHPTHPAFDIQLALCNGKPFVLNPVSRSIFDLLQEVKDEFGDNPRLRIHVDDNKAENVLVYEYFKCDLFALVQNFPALPIKTRKRILKEVGLGLRDIHLKNWIHLDIKPNNVFVNWYVDKGDQFQLEKVMLGDVDCALKLEGQKLLNHKMGNVMWRSPEGHLGKGVGKPSEVFSFALLCLYVITGAQCFHPDFETLEVEPDLVILFKLLSTFGPLPDALVAHIDDSEAEVLLKALWQAIAEDESNEAFEQWSQDIYSNLEHDAKRLILRMTNLDPAKRASMSDIVMDPYWD</sequence>
<feature type="domain" description="Protein kinase" evidence="1">
    <location>
        <begin position="1"/>
        <end position="310"/>
    </location>
</feature>
<keyword evidence="3" id="KW-1185">Reference proteome</keyword>
<dbReference type="SUPFAM" id="SSF56112">
    <property type="entry name" value="Protein kinase-like (PK-like)"/>
    <property type="match status" value="1"/>
</dbReference>
<evidence type="ECO:0000313" key="2">
    <source>
        <dbReference type="EMBL" id="CZS90614.1"/>
    </source>
</evidence>
<organism evidence="2 3">
    <name type="scientific">Rhynchosporium agropyri</name>
    <dbReference type="NCBI Taxonomy" id="914238"/>
    <lineage>
        <taxon>Eukaryota</taxon>
        <taxon>Fungi</taxon>
        <taxon>Dikarya</taxon>
        <taxon>Ascomycota</taxon>
        <taxon>Pezizomycotina</taxon>
        <taxon>Leotiomycetes</taxon>
        <taxon>Helotiales</taxon>
        <taxon>Ploettnerulaceae</taxon>
        <taxon>Rhynchosporium</taxon>
    </lineage>
</organism>
<proteinExistence type="predicted"/>
<name>A0A1E1K248_9HELO</name>
<dbReference type="OrthoDB" id="10252171at2759"/>
<evidence type="ECO:0000259" key="1">
    <source>
        <dbReference type="PROSITE" id="PS50011"/>
    </source>
</evidence>
<dbReference type="SMART" id="SM00220">
    <property type="entry name" value="S_TKc"/>
    <property type="match status" value="1"/>
</dbReference>
<dbReference type="PANTHER" id="PTHR44167">
    <property type="entry name" value="OVARIAN-SPECIFIC SERINE/THREONINE-PROTEIN KINASE LOK-RELATED"/>
    <property type="match status" value="1"/>
</dbReference>
<protein>
    <recommendedName>
        <fullName evidence="1">Protein kinase domain-containing protein</fullName>
    </recommendedName>
</protein>
<dbReference type="AlphaFoldDB" id="A0A1E1K248"/>
<reference evidence="3" key="1">
    <citation type="submission" date="2016-03" db="EMBL/GenBank/DDBJ databases">
        <authorList>
            <person name="Guldener U."/>
        </authorList>
    </citation>
    <scope>NUCLEOTIDE SEQUENCE [LARGE SCALE GENOMIC DNA]</scope>
    <source>
        <strain evidence="3">04CH-RAC-A.6.1</strain>
    </source>
</reference>
<dbReference type="EMBL" id="FJUX01000005">
    <property type="protein sequence ID" value="CZS90614.1"/>
    <property type="molecule type" value="Genomic_DNA"/>
</dbReference>